<dbReference type="PROSITE" id="PS51570">
    <property type="entry name" value="SAM_MT43_SUVAR420_2"/>
    <property type="match status" value="1"/>
</dbReference>
<evidence type="ECO:0000256" key="9">
    <source>
        <dbReference type="ARBA" id="ARBA00022853"/>
    </source>
</evidence>
<keyword evidence="12" id="KW-0539">Nucleus</keyword>
<dbReference type="PANTHER" id="PTHR12977">
    <property type="entry name" value="SUPPRESSOR OF VARIEGATION 4-20-RELATED"/>
    <property type="match status" value="1"/>
</dbReference>
<dbReference type="KEGG" id="nai:NECAME_12013"/>
<dbReference type="EMBL" id="KI660261">
    <property type="protein sequence ID" value="ETN75956.1"/>
    <property type="molecule type" value="Genomic_DNA"/>
</dbReference>
<dbReference type="PROSITE" id="PS50280">
    <property type="entry name" value="SET"/>
    <property type="match status" value="1"/>
</dbReference>
<dbReference type="InterPro" id="IPR046341">
    <property type="entry name" value="SET_dom_sf"/>
</dbReference>
<dbReference type="STRING" id="51031.W2T3Z5"/>
<reference evidence="16" key="1">
    <citation type="journal article" date="2014" name="Nat. Genet.">
        <title>Genome of the human hookworm Necator americanus.</title>
        <authorList>
            <person name="Tang Y.T."/>
            <person name="Gao X."/>
            <person name="Rosa B.A."/>
            <person name="Abubucker S."/>
            <person name="Hallsworth-Pepin K."/>
            <person name="Martin J."/>
            <person name="Tyagi R."/>
            <person name="Heizer E."/>
            <person name="Zhang X."/>
            <person name="Bhonagiri-Palsikar V."/>
            <person name="Minx P."/>
            <person name="Warren W.C."/>
            <person name="Wang Q."/>
            <person name="Zhan B."/>
            <person name="Hotez P.J."/>
            <person name="Sternberg P.W."/>
            <person name="Dougall A."/>
            <person name="Gaze S.T."/>
            <person name="Mulvenna J."/>
            <person name="Sotillo J."/>
            <person name="Ranganathan S."/>
            <person name="Rabelo E.M."/>
            <person name="Wilson R.K."/>
            <person name="Felgner P.L."/>
            <person name="Bethony J."/>
            <person name="Hawdon J.M."/>
            <person name="Gasser R.B."/>
            <person name="Loukas A."/>
            <person name="Mitreva M."/>
        </authorList>
    </citation>
    <scope>NUCLEOTIDE SEQUENCE [LARGE SCALE GENOMIC DNA]</scope>
</reference>
<dbReference type="InterPro" id="IPR025790">
    <property type="entry name" value="Suv4-20_animal"/>
</dbReference>
<dbReference type="InterPro" id="IPR041938">
    <property type="entry name" value="Hist-Lys_N-MTase_N"/>
</dbReference>
<keyword evidence="11" id="KW-0804">Transcription</keyword>
<dbReference type="InterPro" id="IPR039977">
    <property type="entry name" value="Suv4-20/Set9"/>
</dbReference>
<organism evidence="15 16">
    <name type="scientific">Necator americanus</name>
    <name type="common">Human hookworm</name>
    <dbReference type="NCBI Taxonomy" id="51031"/>
    <lineage>
        <taxon>Eukaryota</taxon>
        <taxon>Metazoa</taxon>
        <taxon>Ecdysozoa</taxon>
        <taxon>Nematoda</taxon>
        <taxon>Chromadorea</taxon>
        <taxon>Rhabditida</taxon>
        <taxon>Rhabditina</taxon>
        <taxon>Rhabditomorpha</taxon>
        <taxon>Strongyloidea</taxon>
        <taxon>Ancylostomatidae</taxon>
        <taxon>Bunostominae</taxon>
        <taxon>Necator</taxon>
    </lineage>
</organism>
<dbReference type="PANTHER" id="PTHR12977:SF4">
    <property type="entry name" value="HISTONE-LYSINE N-METHYLTRANSFERASE KMT5B"/>
    <property type="match status" value="1"/>
</dbReference>
<keyword evidence="16" id="KW-1185">Reference proteome</keyword>
<protein>
    <recommendedName>
        <fullName evidence="3">[histone H4]-N-methyl-L-lysine(20) N-methyltransferase</fullName>
        <ecNumber evidence="3">2.1.1.362</ecNumber>
    </recommendedName>
</protein>
<dbReference type="OrthoDB" id="6627536at2759"/>
<evidence type="ECO:0000313" key="16">
    <source>
        <dbReference type="Proteomes" id="UP000053676"/>
    </source>
</evidence>
<keyword evidence="5" id="KW-0678">Repressor</keyword>
<dbReference type="InterPro" id="IPR001214">
    <property type="entry name" value="SET_dom"/>
</dbReference>
<dbReference type="Gene3D" id="2.170.270.10">
    <property type="entry name" value="SET domain"/>
    <property type="match status" value="1"/>
</dbReference>
<dbReference type="GO" id="GO:0005634">
    <property type="term" value="C:nucleus"/>
    <property type="evidence" value="ECO:0007669"/>
    <property type="project" value="UniProtKB-SubCell"/>
</dbReference>
<evidence type="ECO:0000313" key="15">
    <source>
        <dbReference type="EMBL" id="ETN75956.1"/>
    </source>
</evidence>
<keyword evidence="4" id="KW-0158">Chromosome</keyword>
<proteinExistence type="predicted"/>
<dbReference type="SMART" id="SM00317">
    <property type="entry name" value="SET"/>
    <property type="match status" value="1"/>
</dbReference>
<evidence type="ECO:0000256" key="1">
    <source>
        <dbReference type="ARBA" id="ARBA00004123"/>
    </source>
</evidence>
<comment type="subcellular location">
    <subcellularLocation>
        <location evidence="2">Chromosome</location>
    </subcellularLocation>
    <subcellularLocation>
        <location evidence="1">Nucleus</location>
    </subcellularLocation>
</comment>
<feature type="region of interest" description="Disordered" evidence="13">
    <location>
        <begin position="277"/>
        <end position="299"/>
    </location>
</feature>
<keyword evidence="6" id="KW-0489">Methyltransferase</keyword>
<feature type="domain" description="SET" evidence="14">
    <location>
        <begin position="132"/>
        <end position="250"/>
    </location>
</feature>
<dbReference type="GO" id="GO:0140941">
    <property type="term" value="F:histone H4K20me methyltransferase activity"/>
    <property type="evidence" value="ECO:0007669"/>
    <property type="project" value="UniProtKB-EC"/>
</dbReference>
<dbReference type="FunFam" id="2.170.270.10:FF:000006">
    <property type="entry name" value="Histone-lysine N-methyltransferase"/>
    <property type="match status" value="1"/>
</dbReference>
<dbReference type="Proteomes" id="UP000053676">
    <property type="component" value="Unassembled WGS sequence"/>
</dbReference>
<keyword evidence="10" id="KW-0805">Transcription regulation</keyword>
<keyword evidence="7" id="KW-0808">Transferase</keyword>
<accession>W2T3Z5</accession>
<dbReference type="OMA" id="THKMNQR"/>
<evidence type="ECO:0000256" key="4">
    <source>
        <dbReference type="ARBA" id="ARBA00022454"/>
    </source>
</evidence>
<sequence length="299" mass="34294">MKPSNVFGDPEENEFLDAALVNFRDLPSGDHSLTPHELCCFDDMATTLVIDSVLDFKTHKMNQRKRYIRQDERLTTVSIMREFRASNNFSLALVEFFSLRSVKDFLLRFSLQKQLEFRDHVVRFLNVFSSKAGFTIDTCSRYAAEQNMGAKLVATRHWYANQRGDKIERLCGVISELNDQEEEQILRPGLNDFSVMYSMRKRCAQLWLGPGAYINHDCRPSCRFVPNGHTACIQVSRDLKPGEEITCFYGEDFFGEGNENCECVTCERRGKGVFASREENSDNASRTSVDLDDAHSTQQ</sequence>
<dbReference type="GO" id="GO:0032259">
    <property type="term" value="P:methylation"/>
    <property type="evidence" value="ECO:0007669"/>
    <property type="project" value="UniProtKB-KW"/>
</dbReference>
<dbReference type="GO" id="GO:0005694">
    <property type="term" value="C:chromosome"/>
    <property type="evidence" value="ECO:0007669"/>
    <property type="project" value="UniProtKB-SubCell"/>
</dbReference>
<gene>
    <name evidence="15" type="ORF">NECAME_12013</name>
</gene>
<evidence type="ECO:0000256" key="6">
    <source>
        <dbReference type="ARBA" id="ARBA00022603"/>
    </source>
</evidence>
<evidence type="ECO:0000256" key="13">
    <source>
        <dbReference type="SAM" id="MobiDB-lite"/>
    </source>
</evidence>
<evidence type="ECO:0000256" key="11">
    <source>
        <dbReference type="ARBA" id="ARBA00023163"/>
    </source>
</evidence>
<keyword evidence="8" id="KW-0949">S-adenosyl-L-methionine</keyword>
<evidence type="ECO:0000256" key="3">
    <source>
        <dbReference type="ARBA" id="ARBA00012188"/>
    </source>
</evidence>
<evidence type="ECO:0000259" key="14">
    <source>
        <dbReference type="PROSITE" id="PS50280"/>
    </source>
</evidence>
<dbReference type="EC" id="2.1.1.362" evidence="3"/>
<evidence type="ECO:0000256" key="8">
    <source>
        <dbReference type="ARBA" id="ARBA00022691"/>
    </source>
</evidence>
<evidence type="ECO:0000256" key="12">
    <source>
        <dbReference type="ARBA" id="ARBA00023242"/>
    </source>
</evidence>
<name>W2T3Z5_NECAM</name>
<feature type="non-terminal residue" evidence="15">
    <location>
        <position position="299"/>
    </location>
</feature>
<evidence type="ECO:0000256" key="5">
    <source>
        <dbReference type="ARBA" id="ARBA00022491"/>
    </source>
</evidence>
<dbReference type="Gene3D" id="1.10.10.1700">
    <property type="entry name" value="Histone-lysine N-methyltransferase"/>
    <property type="match status" value="1"/>
</dbReference>
<evidence type="ECO:0000256" key="2">
    <source>
        <dbReference type="ARBA" id="ARBA00004286"/>
    </source>
</evidence>
<dbReference type="AlphaFoldDB" id="W2T3Z5"/>
<evidence type="ECO:0000256" key="10">
    <source>
        <dbReference type="ARBA" id="ARBA00023015"/>
    </source>
</evidence>
<dbReference type="SUPFAM" id="SSF82199">
    <property type="entry name" value="SET domain"/>
    <property type="match status" value="1"/>
</dbReference>
<dbReference type="Pfam" id="PF00856">
    <property type="entry name" value="SET"/>
    <property type="match status" value="1"/>
</dbReference>
<keyword evidence="9" id="KW-0156">Chromatin regulator</keyword>
<evidence type="ECO:0000256" key="7">
    <source>
        <dbReference type="ARBA" id="ARBA00022679"/>
    </source>
</evidence>